<keyword evidence="12 16" id="KW-0812">Transmembrane</keyword>
<dbReference type="GO" id="GO:0005886">
    <property type="term" value="C:plasma membrane"/>
    <property type="evidence" value="ECO:0007669"/>
    <property type="project" value="UniProtKB-SubCell"/>
</dbReference>
<proteinExistence type="predicted"/>
<evidence type="ECO:0000256" key="7">
    <source>
        <dbReference type="ARBA" id="ARBA00022475"/>
    </source>
</evidence>
<keyword evidence="13 16" id="KW-1133">Transmembrane helix</keyword>
<dbReference type="InterPro" id="IPR003501">
    <property type="entry name" value="PTS_EIIB_2/3"/>
</dbReference>
<dbReference type="NCBIfam" id="TIGR00851">
    <property type="entry name" value="mtlA"/>
    <property type="match status" value="1"/>
</dbReference>
<evidence type="ECO:0000259" key="17">
    <source>
        <dbReference type="PROSITE" id="PS51099"/>
    </source>
</evidence>
<dbReference type="InterPro" id="IPR013011">
    <property type="entry name" value="PTS_EIIB_2"/>
</dbReference>
<evidence type="ECO:0000256" key="11">
    <source>
        <dbReference type="ARBA" id="ARBA00022683"/>
    </source>
</evidence>
<dbReference type="InterPro" id="IPR013014">
    <property type="entry name" value="PTS_EIIC_2"/>
</dbReference>
<evidence type="ECO:0000259" key="18">
    <source>
        <dbReference type="PROSITE" id="PS51104"/>
    </source>
</evidence>
<keyword evidence="10" id="KW-0808">Transferase</keyword>
<comment type="caution">
    <text evidence="19">The sequence shown here is derived from an EMBL/GenBank/DDBJ whole genome shotgun (WGS) entry which is preliminary data.</text>
</comment>
<comment type="function">
    <text evidence="2">The phosphoenolpyruvate-dependent sugar phosphotransferase system (sugar PTS), a major carbohydrate active transport system, catalyzes the phosphorylation of incoming sugar substrates concomitantly with their translocation across the cell membrane. The enzyme II CmtAB PTS system is involved in D-mannitol transport.</text>
</comment>
<dbReference type="NCBIfam" id="NF011663">
    <property type="entry name" value="PRK15083.1"/>
    <property type="match status" value="1"/>
</dbReference>
<evidence type="ECO:0000256" key="1">
    <source>
        <dbReference type="ARBA" id="ARBA00001655"/>
    </source>
</evidence>
<dbReference type="InterPro" id="IPR004718">
    <property type="entry name" value="PTS_IIC_mtl"/>
</dbReference>
<dbReference type="PANTHER" id="PTHR30181">
    <property type="entry name" value="MANNITOL PERMEASE IIC COMPONENT"/>
    <property type="match status" value="1"/>
</dbReference>
<dbReference type="GO" id="GO:0090563">
    <property type="term" value="F:protein-phosphocysteine-sugar phosphotransferase activity"/>
    <property type="evidence" value="ECO:0007669"/>
    <property type="project" value="TreeGrafter"/>
</dbReference>
<keyword evidence="20" id="KW-1185">Reference proteome</keyword>
<dbReference type="InterPro" id="IPR036095">
    <property type="entry name" value="PTS_EIIB-like_sf"/>
</dbReference>
<dbReference type="InterPro" id="IPR050893">
    <property type="entry name" value="Sugar_PTS"/>
</dbReference>
<dbReference type="AlphaFoldDB" id="A0A8J2YEW3"/>
<feature type="transmembrane region" description="Helical" evidence="16">
    <location>
        <begin position="103"/>
        <end position="120"/>
    </location>
</feature>
<dbReference type="SUPFAM" id="SSF52794">
    <property type="entry name" value="PTS system IIB component-like"/>
    <property type="match status" value="2"/>
</dbReference>
<evidence type="ECO:0000256" key="2">
    <source>
        <dbReference type="ARBA" id="ARBA00002434"/>
    </source>
</evidence>
<feature type="transmembrane region" description="Helical" evidence="16">
    <location>
        <begin position="141"/>
        <end position="159"/>
    </location>
</feature>
<dbReference type="PROSITE" id="PS51099">
    <property type="entry name" value="PTS_EIIB_TYPE_2"/>
    <property type="match status" value="2"/>
</dbReference>
<feature type="transmembrane region" description="Helical" evidence="16">
    <location>
        <begin position="21"/>
        <end position="47"/>
    </location>
</feature>
<evidence type="ECO:0000256" key="5">
    <source>
        <dbReference type="ARBA" id="ARBA00021825"/>
    </source>
</evidence>
<dbReference type="Proteomes" id="UP000628775">
    <property type="component" value="Unassembled WGS sequence"/>
</dbReference>
<dbReference type="Gene3D" id="3.40.50.2300">
    <property type="match status" value="2"/>
</dbReference>
<evidence type="ECO:0000256" key="16">
    <source>
        <dbReference type="SAM" id="Phobius"/>
    </source>
</evidence>
<feature type="transmembrane region" description="Helical" evidence="16">
    <location>
        <begin position="222"/>
        <end position="243"/>
    </location>
</feature>
<evidence type="ECO:0000313" key="19">
    <source>
        <dbReference type="EMBL" id="GGE29671.1"/>
    </source>
</evidence>
<keyword evidence="14 16" id="KW-0472">Membrane</keyword>
<sequence>MSTAAESAERKSTFKVKIQRFGSFLSGMIMPNIGAFIAWGLITALFIPTGWLPNKHLAELVDPMIKYLLPLLIGYTGGKVVYAERGGVVGAAATMGVIVGSDVPMFLGAMIMGPLGGYCIKQVDRLFKDRIRQGFEMLVNNFSAGIVAGILACIAYYLIGPAVQGLSNALANGVDFLVHHHLIPLANIFIEPAKVLFLNNAIGNGILVPLGVEQSKNVGKSILFLLESNPGPGFGMLLAYWAFAKGTAKQSAPGAMIIQFLGGIHEIYFPYVLMRPLLIFAVMAGGVAGTLTFSIFNAGLTAAASPGSIFAILAMTPRGVNNYIGVIAGVLVAAAVSFILSALIIKTGKNKNEEGDLSAAAEKMQQMKGKKSSVASAFETKSTNPASISADNVDKIVFACDAGMGSSAMGASILRKKVNDNHLDIDVTNTSINNLPSDADIVVTHKDLTDRAKAKLPNAYHISVENFLASPKYDELINELKGDSEADTVEAVNEHVADDDYDNVSKIIFACDAGMGSSAMGASILRKKVKDAGLDIDVSNTAINNLPSDADIVVTHQDLTDRAKAKLPNAKHISVENFLSSPKYDELIKKLK</sequence>
<dbReference type="PANTHER" id="PTHR30181:SF2">
    <property type="entry name" value="PTS SYSTEM MANNITOL-SPECIFIC EIICBA COMPONENT"/>
    <property type="match status" value="1"/>
</dbReference>
<keyword evidence="7" id="KW-1003">Cell membrane</keyword>
<name>A0A8J2YEW3_9BACL</name>
<reference evidence="19" key="2">
    <citation type="submission" date="2020-09" db="EMBL/GenBank/DDBJ databases">
        <authorList>
            <person name="Sun Q."/>
            <person name="Zhou Y."/>
        </authorList>
    </citation>
    <scope>NUCLEOTIDE SEQUENCE</scope>
    <source>
        <strain evidence="19">CGMCC 1.15371</strain>
    </source>
</reference>
<keyword evidence="8" id="KW-0597">Phosphoprotein</keyword>
<keyword evidence="9" id="KW-0762">Sugar transport</keyword>
<evidence type="ECO:0000256" key="15">
    <source>
        <dbReference type="ARBA" id="ARBA00033349"/>
    </source>
</evidence>
<comment type="subcellular location">
    <subcellularLocation>
        <location evidence="3">Cell membrane</location>
        <topology evidence="3">Multi-pass membrane protein</topology>
    </subcellularLocation>
</comment>
<evidence type="ECO:0000256" key="3">
    <source>
        <dbReference type="ARBA" id="ARBA00004651"/>
    </source>
</evidence>
<dbReference type="PROSITE" id="PS51104">
    <property type="entry name" value="PTS_EIIC_TYPE_2"/>
    <property type="match status" value="1"/>
</dbReference>
<dbReference type="CDD" id="cd05567">
    <property type="entry name" value="PTS_IIB_mannitol"/>
    <property type="match status" value="2"/>
</dbReference>
<accession>A0A8J2YEW3</accession>
<keyword evidence="11" id="KW-0598">Phosphotransferase system</keyword>
<reference evidence="19" key="1">
    <citation type="journal article" date="2014" name="Int. J. Syst. Evol. Microbiol.">
        <title>Complete genome sequence of Corynebacterium casei LMG S-19264T (=DSM 44701T), isolated from a smear-ripened cheese.</title>
        <authorList>
            <consortium name="US DOE Joint Genome Institute (JGI-PGF)"/>
            <person name="Walter F."/>
            <person name="Albersmeier A."/>
            <person name="Kalinowski J."/>
            <person name="Ruckert C."/>
        </authorList>
    </citation>
    <scope>NUCLEOTIDE SEQUENCE</scope>
    <source>
        <strain evidence="19">CGMCC 1.15371</strain>
    </source>
</reference>
<comment type="catalytic activity">
    <reaction evidence="1">
        <text>D-mannitol(out) + N(pros)-phospho-L-histidyl-[protein] = D-mannitol 1-phosphate(in) + L-histidyl-[protein]</text>
        <dbReference type="Rhea" id="RHEA:33363"/>
        <dbReference type="Rhea" id="RHEA-COMP:9745"/>
        <dbReference type="Rhea" id="RHEA-COMP:9746"/>
        <dbReference type="ChEBI" id="CHEBI:16899"/>
        <dbReference type="ChEBI" id="CHEBI:29979"/>
        <dbReference type="ChEBI" id="CHEBI:61381"/>
        <dbReference type="ChEBI" id="CHEBI:64837"/>
        <dbReference type="EC" id="2.7.1.197"/>
    </reaction>
</comment>
<dbReference type="EC" id="2.7.1.197" evidence="4"/>
<feature type="domain" description="PTS EIIB type-2" evidence="17">
    <location>
        <begin position="394"/>
        <end position="488"/>
    </location>
</feature>
<feature type="transmembrane region" description="Helical" evidence="16">
    <location>
        <begin position="323"/>
        <end position="345"/>
    </location>
</feature>
<dbReference type="Pfam" id="PF02302">
    <property type="entry name" value="PTS_IIB"/>
    <property type="match status" value="2"/>
</dbReference>
<organism evidence="19 20">
    <name type="scientific">Pullulanibacillus camelliae</name>
    <dbReference type="NCBI Taxonomy" id="1707096"/>
    <lineage>
        <taxon>Bacteria</taxon>
        <taxon>Bacillati</taxon>
        <taxon>Bacillota</taxon>
        <taxon>Bacilli</taxon>
        <taxon>Bacillales</taxon>
        <taxon>Sporolactobacillaceae</taxon>
        <taxon>Pullulanibacillus</taxon>
    </lineage>
</organism>
<evidence type="ECO:0000313" key="20">
    <source>
        <dbReference type="Proteomes" id="UP000628775"/>
    </source>
</evidence>
<protein>
    <recommendedName>
        <fullName evidence="5">PTS system mannitol-specific EIICB component</fullName>
        <ecNumber evidence="4">2.7.1.197</ecNumber>
    </recommendedName>
    <alternativeName>
        <fullName evidence="15">EIICB-Mtl</fullName>
    </alternativeName>
</protein>
<gene>
    <name evidence="19" type="primary">mtlA</name>
    <name evidence="19" type="ORF">GCM10011391_05260</name>
</gene>
<dbReference type="FunFam" id="3.40.50.2300:FF:000047">
    <property type="entry name" value="PTS system mannitol-specific transporter subunit IICBA"/>
    <property type="match status" value="2"/>
</dbReference>
<evidence type="ECO:0000256" key="4">
    <source>
        <dbReference type="ARBA" id="ARBA00011909"/>
    </source>
</evidence>
<evidence type="ECO:0000256" key="6">
    <source>
        <dbReference type="ARBA" id="ARBA00022448"/>
    </source>
</evidence>
<feature type="domain" description="PTS EIIC type-2" evidence="18">
    <location>
        <begin position="21"/>
        <end position="353"/>
    </location>
</feature>
<dbReference type="RefSeq" id="WP_188688582.1">
    <property type="nucleotide sequence ID" value="NZ_BMIR01000001.1"/>
</dbReference>
<dbReference type="InterPro" id="IPR003352">
    <property type="entry name" value="PTS_EIIC"/>
</dbReference>
<evidence type="ECO:0000256" key="8">
    <source>
        <dbReference type="ARBA" id="ARBA00022553"/>
    </source>
</evidence>
<dbReference type="EMBL" id="BMIR01000001">
    <property type="protein sequence ID" value="GGE29671.1"/>
    <property type="molecule type" value="Genomic_DNA"/>
</dbReference>
<dbReference type="InterPro" id="IPR029503">
    <property type="entry name" value="PTS_EIIB_mannitol"/>
</dbReference>
<keyword evidence="6" id="KW-0813">Transport</keyword>
<feature type="transmembrane region" description="Helical" evidence="16">
    <location>
        <begin position="277"/>
        <end position="303"/>
    </location>
</feature>
<evidence type="ECO:0000256" key="10">
    <source>
        <dbReference type="ARBA" id="ARBA00022679"/>
    </source>
</evidence>
<dbReference type="Pfam" id="PF02378">
    <property type="entry name" value="PTS_EIIC"/>
    <property type="match status" value="1"/>
</dbReference>
<feature type="domain" description="PTS EIIB type-2" evidence="17">
    <location>
        <begin position="505"/>
        <end position="592"/>
    </location>
</feature>
<evidence type="ECO:0000256" key="9">
    <source>
        <dbReference type="ARBA" id="ARBA00022597"/>
    </source>
</evidence>
<evidence type="ECO:0000256" key="12">
    <source>
        <dbReference type="ARBA" id="ARBA00022692"/>
    </source>
</evidence>
<evidence type="ECO:0000256" key="13">
    <source>
        <dbReference type="ARBA" id="ARBA00022989"/>
    </source>
</evidence>
<dbReference type="GO" id="GO:0009401">
    <property type="term" value="P:phosphoenolpyruvate-dependent sugar phosphotransferase system"/>
    <property type="evidence" value="ECO:0007669"/>
    <property type="project" value="UniProtKB-KW"/>
</dbReference>
<evidence type="ECO:0000256" key="14">
    <source>
        <dbReference type="ARBA" id="ARBA00023136"/>
    </source>
</evidence>
<dbReference type="GO" id="GO:0022872">
    <property type="term" value="F:protein-N(PI)-phosphohistidine-mannitol phosphotransferase system transmembrane transporter activity"/>
    <property type="evidence" value="ECO:0007669"/>
    <property type="project" value="InterPro"/>
</dbReference>